<accession>A0A0M3I2V5</accession>
<keyword evidence="1" id="KW-1185">Reference proteome</keyword>
<protein>
    <submittedName>
        <fullName evidence="2">Uncharacterized protein</fullName>
    </submittedName>
</protein>
<name>A0A0M3I2V5_ASCLU</name>
<evidence type="ECO:0000313" key="1">
    <source>
        <dbReference type="Proteomes" id="UP000036681"/>
    </source>
</evidence>
<organism evidence="1 2">
    <name type="scientific">Ascaris lumbricoides</name>
    <name type="common">Giant roundworm</name>
    <dbReference type="NCBI Taxonomy" id="6252"/>
    <lineage>
        <taxon>Eukaryota</taxon>
        <taxon>Metazoa</taxon>
        <taxon>Ecdysozoa</taxon>
        <taxon>Nematoda</taxon>
        <taxon>Chromadorea</taxon>
        <taxon>Rhabditida</taxon>
        <taxon>Spirurina</taxon>
        <taxon>Ascaridomorpha</taxon>
        <taxon>Ascaridoidea</taxon>
        <taxon>Ascarididae</taxon>
        <taxon>Ascaris</taxon>
    </lineage>
</organism>
<dbReference type="AlphaFoldDB" id="A0A0M3I2V5"/>
<dbReference type="WBParaSite" id="ALUE_0001088601-mRNA-1">
    <property type="protein sequence ID" value="ALUE_0001088601-mRNA-1"/>
    <property type="gene ID" value="ALUE_0001088601"/>
</dbReference>
<sequence length="47" mass="5312">MCIVQLIPFYMLLPVCIRIALQLSFLPLLQSVLFPPLIIPLDGSKSR</sequence>
<evidence type="ECO:0000313" key="2">
    <source>
        <dbReference type="WBParaSite" id="ALUE_0001088601-mRNA-1"/>
    </source>
</evidence>
<proteinExistence type="predicted"/>
<reference evidence="2" key="1">
    <citation type="submission" date="2017-02" db="UniProtKB">
        <authorList>
            <consortium name="WormBaseParasite"/>
        </authorList>
    </citation>
    <scope>IDENTIFICATION</scope>
</reference>
<dbReference type="Proteomes" id="UP000036681">
    <property type="component" value="Unplaced"/>
</dbReference>